<keyword evidence="4 8" id="KW-0238">DNA-binding</keyword>
<dbReference type="GO" id="GO:0000976">
    <property type="term" value="F:transcription cis-regulatory region binding"/>
    <property type="evidence" value="ECO:0007669"/>
    <property type="project" value="TreeGrafter"/>
</dbReference>
<organism evidence="8 9">
    <name type="scientific">Algoriphagus iocasae</name>
    <dbReference type="NCBI Taxonomy" id="1836499"/>
    <lineage>
        <taxon>Bacteria</taxon>
        <taxon>Pseudomonadati</taxon>
        <taxon>Bacteroidota</taxon>
        <taxon>Cytophagia</taxon>
        <taxon>Cytophagales</taxon>
        <taxon>Cyclobacteriaceae</taxon>
        <taxon>Algoriphagus</taxon>
    </lineage>
</organism>
<accession>A0A841MDC5</accession>
<dbReference type="SMART" id="SM00448">
    <property type="entry name" value="REC"/>
    <property type="match status" value="1"/>
</dbReference>
<evidence type="ECO:0000313" key="9">
    <source>
        <dbReference type="Proteomes" id="UP000588604"/>
    </source>
</evidence>
<proteinExistence type="predicted"/>
<dbReference type="RefSeq" id="WP_246388260.1">
    <property type="nucleotide sequence ID" value="NZ_JACIJO010000001.1"/>
</dbReference>
<name>A0A841MDC5_9BACT</name>
<evidence type="ECO:0000256" key="6">
    <source>
        <dbReference type="PROSITE-ProRule" id="PRU00169"/>
    </source>
</evidence>
<keyword evidence="9" id="KW-1185">Reference proteome</keyword>
<dbReference type="Proteomes" id="UP000588604">
    <property type="component" value="Unassembled WGS sequence"/>
</dbReference>
<feature type="modified residue" description="4-aspartylphosphate" evidence="6">
    <location>
        <position position="62"/>
    </location>
</feature>
<dbReference type="InterPro" id="IPR001789">
    <property type="entry name" value="Sig_transdc_resp-reg_receiver"/>
</dbReference>
<dbReference type="InterPro" id="IPR039420">
    <property type="entry name" value="WalR-like"/>
</dbReference>
<evidence type="ECO:0000256" key="5">
    <source>
        <dbReference type="ARBA" id="ARBA00023163"/>
    </source>
</evidence>
<evidence type="ECO:0000256" key="2">
    <source>
        <dbReference type="ARBA" id="ARBA00023012"/>
    </source>
</evidence>
<keyword evidence="3" id="KW-0805">Transcription regulation</keyword>
<evidence type="ECO:0000256" key="3">
    <source>
        <dbReference type="ARBA" id="ARBA00023015"/>
    </source>
</evidence>
<feature type="domain" description="Response regulatory" evidence="7">
    <location>
        <begin position="13"/>
        <end position="127"/>
    </location>
</feature>
<dbReference type="GO" id="GO:0005829">
    <property type="term" value="C:cytosol"/>
    <property type="evidence" value="ECO:0007669"/>
    <property type="project" value="TreeGrafter"/>
</dbReference>
<dbReference type="InterPro" id="IPR011006">
    <property type="entry name" value="CheY-like_superfamily"/>
</dbReference>
<dbReference type="AlphaFoldDB" id="A0A841MDC5"/>
<protein>
    <submittedName>
        <fullName evidence="8">DNA-binding NtrC family response regulator</fullName>
    </submittedName>
</protein>
<dbReference type="GO" id="GO:0006355">
    <property type="term" value="P:regulation of DNA-templated transcription"/>
    <property type="evidence" value="ECO:0007669"/>
    <property type="project" value="TreeGrafter"/>
</dbReference>
<comment type="caution">
    <text evidence="8">The sequence shown here is derived from an EMBL/GenBank/DDBJ whole genome shotgun (WGS) entry which is preliminary data.</text>
</comment>
<reference evidence="8 9" key="1">
    <citation type="submission" date="2020-08" db="EMBL/GenBank/DDBJ databases">
        <title>Genomic Encyclopedia of Type Strains, Phase IV (KMG-IV): sequencing the most valuable type-strain genomes for metagenomic binning, comparative biology and taxonomic classification.</title>
        <authorList>
            <person name="Goeker M."/>
        </authorList>
    </citation>
    <scope>NUCLEOTIDE SEQUENCE [LARGE SCALE GENOMIC DNA]</scope>
    <source>
        <strain evidence="8 9">DSM 102044</strain>
    </source>
</reference>
<keyword evidence="2" id="KW-0902">Two-component regulatory system</keyword>
<dbReference type="CDD" id="cd00156">
    <property type="entry name" value="REC"/>
    <property type="match status" value="1"/>
</dbReference>
<dbReference type="PANTHER" id="PTHR48111">
    <property type="entry name" value="REGULATOR OF RPOS"/>
    <property type="match status" value="1"/>
</dbReference>
<dbReference type="SUPFAM" id="SSF52172">
    <property type="entry name" value="CheY-like"/>
    <property type="match status" value="1"/>
</dbReference>
<dbReference type="GO" id="GO:0032993">
    <property type="term" value="C:protein-DNA complex"/>
    <property type="evidence" value="ECO:0007669"/>
    <property type="project" value="TreeGrafter"/>
</dbReference>
<gene>
    <name evidence="8" type="ORF">FHS59_000348</name>
</gene>
<evidence type="ECO:0000259" key="7">
    <source>
        <dbReference type="PROSITE" id="PS50110"/>
    </source>
</evidence>
<dbReference type="Pfam" id="PF00072">
    <property type="entry name" value="Response_reg"/>
    <property type="match status" value="1"/>
</dbReference>
<dbReference type="Gene3D" id="3.40.50.2300">
    <property type="match status" value="1"/>
</dbReference>
<keyword evidence="1 6" id="KW-0597">Phosphoprotein</keyword>
<evidence type="ECO:0000313" key="8">
    <source>
        <dbReference type="EMBL" id="MBB6324733.1"/>
    </source>
</evidence>
<dbReference type="PANTHER" id="PTHR48111:SF1">
    <property type="entry name" value="TWO-COMPONENT RESPONSE REGULATOR ORR33"/>
    <property type="match status" value="1"/>
</dbReference>
<evidence type="ECO:0000256" key="1">
    <source>
        <dbReference type="ARBA" id="ARBA00022553"/>
    </source>
</evidence>
<keyword evidence="5" id="KW-0804">Transcription</keyword>
<evidence type="ECO:0000256" key="4">
    <source>
        <dbReference type="ARBA" id="ARBA00023125"/>
    </source>
</evidence>
<dbReference type="EMBL" id="JACIJO010000001">
    <property type="protein sequence ID" value="MBB6324733.1"/>
    <property type="molecule type" value="Genomic_DNA"/>
</dbReference>
<dbReference type="PROSITE" id="PS50110">
    <property type="entry name" value="RESPONSE_REGULATORY"/>
    <property type="match status" value="1"/>
</dbReference>
<sequence>MKKIRMKNIKHLPAFIVDDDPFWTEVLRQILAKIGFTKIHTFEDGESCLKNIHLNPGMIFLDYQMEHSNGLDILKEVKGYYPGIEVVFCTAMENLEVAIAAMEYGSVEYLLKSNVTEELVVEIVSNSQTAKVA</sequence>
<dbReference type="GO" id="GO:0000156">
    <property type="term" value="F:phosphorelay response regulator activity"/>
    <property type="evidence" value="ECO:0007669"/>
    <property type="project" value="TreeGrafter"/>
</dbReference>